<sequence>DRGEIVGGFYYYVFTENPEKNKLVIFDKKAIMKRKPDKASAEFWGGEKDKWEYNKTTKKNVKKGKETVEGWYDEMVYKTVARAAYGNITIDSQKIDDDYVQLKKAENTYFEQVIEEEIKDNANKEIIDVSDFEEVTDQVEEVVEEVSEPEPTESGVNEADDILQGMRSAKETTPDF</sequence>
<accession>X0ZAC9</accession>
<dbReference type="AlphaFoldDB" id="X0ZAC9"/>
<organism evidence="2">
    <name type="scientific">marine sediment metagenome</name>
    <dbReference type="NCBI Taxonomy" id="412755"/>
    <lineage>
        <taxon>unclassified sequences</taxon>
        <taxon>metagenomes</taxon>
        <taxon>ecological metagenomes</taxon>
    </lineage>
</organism>
<comment type="caution">
    <text evidence="2">The sequence shown here is derived from an EMBL/GenBank/DDBJ whole genome shotgun (WGS) entry which is preliminary data.</text>
</comment>
<name>X0ZAC9_9ZZZZ</name>
<proteinExistence type="predicted"/>
<gene>
    <name evidence="2" type="ORF">S01H4_15046</name>
</gene>
<evidence type="ECO:0000313" key="2">
    <source>
        <dbReference type="EMBL" id="GAG66400.1"/>
    </source>
</evidence>
<protein>
    <submittedName>
        <fullName evidence="2">Uncharacterized protein</fullName>
    </submittedName>
</protein>
<reference evidence="2" key="1">
    <citation type="journal article" date="2014" name="Front. Microbiol.">
        <title>High frequency of phylogenetically diverse reductive dehalogenase-homologous genes in deep subseafloor sedimentary metagenomes.</title>
        <authorList>
            <person name="Kawai M."/>
            <person name="Futagami T."/>
            <person name="Toyoda A."/>
            <person name="Takaki Y."/>
            <person name="Nishi S."/>
            <person name="Hori S."/>
            <person name="Arai W."/>
            <person name="Tsubouchi T."/>
            <person name="Morono Y."/>
            <person name="Uchiyama I."/>
            <person name="Ito T."/>
            <person name="Fujiyama A."/>
            <person name="Inagaki F."/>
            <person name="Takami H."/>
        </authorList>
    </citation>
    <scope>NUCLEOTIDE SEQUENCE</scope>
    <source>
        <strain evidence="2">Expedition CK06-06</strain>
    </source>
</reference>
<feature type="non-terminal residue" evidence="2">
    <location>
        <position position="1"/>
    </location>
</feature>
<dbReference type="EMBL" id="BART01006594">
    <property type="protein sequence ID" value="GAG66400.1"/>
    <property type="molecule type" value="Genomic_DNA"/>
</dbReference>
<evidence type="ECO:0000256" key="1">
    <source>
        <dbReference type="SAM" id="MobiDB-lite"/>
    </source>
</evidence>
<feature type="region of interest" description="Disordered" evidence="1">
    <location>
        <begin position="144"/>
        <end position="176"/>
    </location>
</feature>